<keyword evidence="3" id="KW-1185">Reference proteome</keyword>
<feature type="compositionally biased region" description="Basic and acidic residues" evidence="1">
    <location>
        <begin position="17"/>
        <end position="26"/>
    </location>
</feature>
<gene>
    <name evidence="2" type="ORF">HK099_007630</name>
</gene>
<feature type="compositionally biased region" description="Polar residues" evidence="1">
    <location>
        <begin position="1"/>
        <end position="12"/>
    </location>
</feature>
<dbReference type="Proteomes" id="UP001211065">
    <property type="component" value="Unassembled WGS sequence"/>
</dbReference>
<sequence length="835" mass="94774">MRYHLQRSNNVTPAEEWQSKRVDRKSGSHILPKEAGELWNPRHWPRLLVETETGETIDAVQFTEKSNMKVDDLAELAYRNLQLGELDANFFARWKLFGEFVPERLKLAFNQLEEGCLTGWPLLSRLQEDGAVVGIPSKNTFQNCKDNAIWISTNCFYFLNPPYIAFKISRMVAGVFNIIIIPNVTFSSNSLKNLFGNDYSVEINLESVKFEDCPIDFSNLFRADGRLNASFLDRVLAPFVQGVLYDSPVSWNNVPLPSAPEAKFCAEVKHLVLFVRVSTNVQQQNIIPITRQFYSLVHAIKLLGIQTKGITAIIEVASSHELPAVSRVAIRQLAHIISNFSKNEVLVLTVNPDRLTRRHNEVSQFLNKFKWLTSGLANDTSSFVDIGEYKDKACEQVAIGRNAASQQGLYSRYHTMYCRILSGQTSTNSQIFVKPIGNLVGICRTSPNFSNKSSSSIQTQRSLLETVVVGLKDIRAIEQGSAWSGESLKIILRWMDKVFDTTYVCTSVDRVCRKIEDYQVLSEALTENRNRLLVLFWPSHVVKVALEAGIQPDEALYHDGSIVDQSYLHTIVKLAKINPSFFPLYIGIKKGILTECIETCISDASNFIEGFKTSSYQGTPGSLPKELKVELSNKTRGLQIQHIERFSQYLEIVFPETQSKINFFDSRVCKAYCYCTLSHRYHDNESCVCSCNFCCMRRESVCPFNCLNRCKCPPYCPCACFHCHISGSRNNEREVNKLYVEREVNSFFGNQFNLDSLFQLSSPLGARGDNPCLNPQCEGIRQSQKKWCGLRCYRSDPTVDHDYMCNNEDCNNDVVPGGGLKCNTCLVKERKRRKV</sequence>
<evidence type="ECO:0000313" key="3">
    <source>
        <dbReference type="Proteomes" id="UP001211065"/>
    </source>
</evidence>
<evidence type="ECO:0000313" key="2">
    <source>
        <dbReference type="EMBL" id="KAJ3212912.1"/>
    </source>
</evidence>
<name>A0AAD5TWM1_9FUNG</name>
<dbReference type="AlphaFoldDB" id="A0AAD5TWM1"/>
<protein>
    <submittedName>
        <fullName evidence="2">Uncharacterized protein</fullName>
    </submittedName>
</protein>
<comment type="caution">
    <text evidence="2">The sequence shown here is derived from an EMBL/GenBank/DDBJ whole genome shotgun (WGS) entry which is preliminary data.</text>
</comment>
<organism evidence="2 3">
    <name type="scientific">Clydaea vesicula</name>
    <dbReference type="NCBI Taxonomy" id="447962"/>
    <lineage>
        <taxon>Eukaryota</taxon>
        <taxon>Fungi</taxon>
        <taxon>Fungi incertae sedis</taxon>
        <taxon>Chytridiomycota</taxon>
        <taxon>Chytridiomycota incertae sedis</taxon>
        <taxon>Chytridiomycetes</taxon>
        <taxon>Lobulomycetales</taxon>
        <taxon>Lobulomycetaceae</taxon>
        <taxon>Clydaea</taxon>
    </lineage>
</organism>
<reference evidence="2" key="1">
    <citation type="submission" date="2020-05" db="EMBL/GenBank/DDBJ databases">
        <title>Phylogenomic resolution of chytrid fungi.</title>
        <authorList>
            <person name="Stajich J.E."/>
            <person name="Amses K."/>
            <person name="Simmons R."/>
            <person name="Seto K."/>
            <person name="Myers J."/>
            <person name="Bonds A."/>
            <person name="Quandt C.A."/>
            <person name="Barry K."/>
            <person name="Liu P."/>
            <person name="Grigoriev I."/>
            <person name="Longcore J.E."/>
            <person name="James T.Y."/>
        </authorList>
    </citation>
    <scope>NUCLEOTIDE SEQUENCE</scope>
    <source>
        <strain evidence="2">JEL0476</strain>
    </source>
</reference>
<proteinExistence type="predicted"/>
<accession>A0AAD5TWM1</accession>
<evidence type="ECO:0000256" key="1">
    <source>
        <dbReference type="SAM" id="MobiDB-lite"/>
    </source>
</evidence>
<dbReference type="EMBL" id="JADGJW010000758">
    <property type="protein sequence ID" value="KAJ3212912.1"/>
    <property type="molecule type" value="Genomic_DNA"/>
</dbReference>
<feature type="region of interest" description="Disordered" evidence="1">
    <location>
        <begin position="1"/>
        <end position="26"/>
    </location>
</feature>